<dbReference type="EMBL" id="FUZT01000020">
    <property type="protein sequence ID" value="SKC89640.1"/>
    <property type="molecule type" value="Genomic_DNA"/>
</dbReference>
<dbReference type="AlphaFoldDB" id="A0A1T5MN30"/>
<dbReference type="RefSeq" id="WP_079495640.1">
    <property type="nucleotide sequence ID" value="NZ_FUZT01000020.1"/>
</dbReference>
<keyword evidence="1" id="KW-0732">Signal</keyword>
<reference evidence="2 3" key="1">
    <citation type="submission" date="2017-02" db="EMBL/GenBank/DDBJ databases">
        <authorList>
            <person name="Peterson S.W."/>
        </authorList>
    </citation>
    <scope>NUCLEOTIDE SEQUENCE [LARGE SCALE GENOMIC DNA]</scope>
    <source>
        <strain evidence="2 3">M1</strain>
    </source>
</reference>
<evidence type="ECO:0000256" key="1">
    <source>
        <dbReference type="SAM" id="SignalP"/>
    </source>
</evidence>
<feature type="signal peptide" evidence="1">
    <location>
        <begin position="1"/>
        <end position="23"/>
    </location>
</feature>
<feature type="chain" id="PRO_5012888546" description="Auto-transporter adhesin head GIN domain-containing protein" evidence="1">
    <location>
        <begin position="24"/>
        <end position="124"/>
    </location>
</feature>
<dbReference type="Proteomes" id="UP000190285">
    <property type="component" value="Unassembled WGS sequence"/>
</dbReference>
<accession>A0A1T5MN30</accession>
<keyword evidence="3" id="KW-1185">Reference proteome</keyword>
<sequence>MKKLVTGVLLGATLIASTAMSFAAEDQNVKVKGEEVIPAIKIERPKNMKAIFSDNSKDVIIDLTYGNEAIEFDENFTQINLEGSKDKAIEIKDGSEIIEFQGSDLDKIEGKFLKIDAAEIVPAN</sequence>
<organism evidence="2 3">
    <name type="scientific">Maledivibacter halophilus</name>
    <dbReference type="NCBI Taxonomy" id="36842"/>
    <lineage>
        <taxon>Bacteria</taxon>
        <taxon>Bacillati</taxon>
        <taxon>Bacillota</taxon>
        <taxon>Clostridia</taxon>
        <taxon>Peptostreptococcales</taxon>
        <taxon>Caminicellaceae</taxon>
        <taxon>Maledivibacter</taxon>
    </lineage>
</organism>
<evidence type="ECO:0000313" key="3">
    <source>
        <dbReference type="Proteomes" id="UP000190285"/>
    </source>
</evidence>
<protein>
    <recommendedName>
        <fullName evidence="4">Auto-transporter adhesin head GIN domain-containing protein</fullName>
    </recommendedName>
</protein>
<evidence type="ECO:0000313" key="2">
    <source>
        <dbReference type="EMBL" id="SKC89640.1"/>
    </source>
</evidence>
<evidence type="ECO:0008006" key="4">
    <source>
        <dbReference type="Google" id="ProtNLM"/>
    </source>
</evidence>
<name>A0A1T5MN30_9FIRM</name>
<proteinExistence type="predicted"/>
<gene>
    <name evidence="2" type="ORF">SAMN02194393_05045</name>
</gene>